<evidence type="ECO:0008006" key="3">
    <source>
        <dbReference type="Google" id="ProtNLM"/>
    </source>
</evidence>
<organism evidence="1 2">
    <name type="scientific">Neobacillus pocheonensis</name>
    <dbReference type="NCBI Taxonomy" id="363869"/>
    <lineage>
        <taxon>Bacteria</taxon>
        <taxon>Bacillati</taxon>
        <taxon>Bacillota</taxon>
        <taxon>Bacilli</taxon>
        <taxon>Bacillales</taxon>
        <taxon>Bacillaceae</taxon>
        <taxon>Neobacillus</taxon>
    </lineage>
</organism>
<protein>
    <recommendedName>
        <fullName evidence="3">Transcriptional regulator</fullName>
    </recommendedName>
</protein>
<gene>
    <name evidence="1" type="ORF">NDK43_12455</name>
</gene>
<comment type="caution">
    <text evidence="1">The sequence shown here is derived from an EMBL/GenBank/DDBJ whole genome shotgun (WGS) entry which is preliminary data.</text>
</comment>
<reference evidence="1 2" key="1">
    <citation type="submission" date="2022-06" db="EMBL/GenBank/DDBJ databases">
        <authorList>
            <person name="Jeon C.O."/>
        </authorList>
    </citation>
    <scope>NUCLEOTIDE SEQUENCE [LARGE SCALE GENOMIC DNA]</scope>
    <source>
        <strain evidence="1 2">KCTC 13943</strain>
    </source>
</reference>
<name>A0ABT0W9N8_9BACI</name>
<evidence type="ECO:0000313" key="2">
    <source>
        <dbReference type="Proteomes" id="UP001523262"/>
    </source>
</evidence>
<dbReference type="EMBL" id="JAMQCR010000001">
    <property type="protein sequence ID" value="MCM2533055.1"/>
    <property type="molecule type" value="Genomic_DNA"/>
</dbReference>
<dbReference type="Proteomes" id="UP001523262">
    <property type="component" value="Unassembled WGS sequence"/>
</dbReference>
<keyword evidence="2" id="KW-1185">Reference proteome</keyword>
<evidence type="ECO:0000313" key="1">
    <source>
        <dbReference type="EMBL" id="MCM2533055.1"/>
    </source>
</evidence>
<accession>A0ABT0W9N8</accession>
<proteinExistence type="predicted"/>
<sequence>MKTVYTGHGESFSDHLSLIEKRLLEQENRCDQIVKILSSGAKSIFAICTEMYPRLKDRMIFLGLSQIQGHLDLLETRNLVTAEKQGSVLLYRLLNN</sequence>